<gene>
    <name evidence="2" type="ORF">PPRIM_AZ9-3.1.T0990199</name>
</gene>
<dbReference type="Proteomes" id="UP000688137">
    <property type="component" value="Unassembled WGS sequence"/>
</dbReference>
<feature type="coiled-coil region" evidence="1">
    <location>
        <begin position="182"/>
        <end position="209"/>
    </location>
</feature>
<keyword evidence="1" id="KW-0175">Coiled coil</keyword>
<evidence type="ECO:0000256" key="1">
    <source>
        <dbReference type="SAM" id="Coils"/>
    </source>
</evidence>
<sequence length="209" mass="24275">MMNISSKQDIPSFVKEQLRKQTISPEPQKHRQLNFHRRLTSSQLDAGICNNNVTQKKSNKQLSMHGLQQLLKTSPYNKLIQQKSQSQMLIQESFSQQYLKDTSAAYTPNQQGSLQQNFFHKVGLSQNSTMSSSVKPRMRSANKEILRRKLVAETTQLLSNRDKDKQIISQLQQIIIRTNTLLQHYQNEIQKHISEKEELIKQIKQLQSS</sequence>
<dbReference type="EMBL" id="CAJJDM010000102">
    <property type="protein sequence ID" value="CAD8095882.1"/>
    <property type="molecule type" value="Genomic_DNA"/>
</dbReference>
<comment type="caution">
    <text evidence="2">The sequence shown here is derived from an EMBL/GenBank/DDBJ whole genome shotgun (WGS) entry which is preliminary data.</text>
</comment>
<accession>A0A8S1NUK7</accession>
<evidence type="ECO:0000313" key="2">
    <source>
        <dbReference type="EMBL" id="CAD8095882.1"/>
    </source>
</evidence>
<protein>
    <submittedName>
        <fullName evidence="2">Uncharacterized protein</fullName>
    </submittedName>
</protein>
<dbReference type="AlphaFoldDB" id="A0A8S1NUK7"/>
<evidence type="ECO:0000313" key="3">
    <source>
        <dbReference type="Proteomes" id="UP000688137"/>
    </source>
</evidence>
<proteinExistence type="predicted"/>
<keyword evidence="3" id="KW-1185">Reference proteome</keyword>
<reference evidence="2" key="1">
    <citation type="submission" date="2021-01" db="EMBL/GenBank/DDBJ databases">
        <authorList>
            <consortium name="Genoscope - CEA"/>
            <person name="William W."/>
        </authorList>
    </citation>
    <scope>NUCLEOTIDE SEQUENCE</scope>
</reference>
<dbReference type="OMA" id="VKPRMRS"/>
<organism evidence="2 3">
    <name type="scientific">Paramecium primaurelia</name>
    <dbReference type="NCBI Taxonomy" id="5886"/>
    <lineage>
        <taxon>Eukaryota</taxon>
        <taxon>Sar</taxon>
        <taxon>Alveolata</taxon>
        <taxon>Ciliophora</taxon>
        <taxon>Intramacronucleata</taxon>
        <taxon>Oligohymenophorea</taxon>
        <taxon>Peniculida</taxon>
        <taxon>Parameciidae</taxon>
        <taxon>Paramecium</taxon>
    </lineage>
</organism>
<name>A0A8S1NUK7_PARPR</name>